<sequence length="180" mass="20762">MNTQSPENRLLSEGLLPKESRKPAKPNWIGRMVIFAALSIGSVAGCIVLLRNTVHLVSASPSKVKPVEVTKASRGVENEKEFLARKRRNEVFLAEAMQEESAFIRDRQHRVWVDQTRQVPDHRDAYAKWKTQVERLENKIAETSQQRGFFDDEGNVIPQSILWHQQQRLEKLRNDSPDSY</sequence>
<keyword evidence="4" id="KW-1185">Reference proteome</keyword>
<dbReference type="EMBL" id="NIZW01000011">
    <property type="protein sequence ID" value="PHQ34507.1"/>
    <property type="molecule type" value="Genomic_DNA"/>
</dbReference>
<keyword evidence="2" id="KW-1133">Transmembrane helix</keyword>
<accession>A0A2G1W649</accession>
<feature type="coiled-coil region" evidence="1">
    <location>
        <begin position="119"/>
        <end position="153"/>
    </location>
</feature>
<dbReference type="RefSeq" id="WP_099261543.1">
    <property type="nucleotide sequence ID" value="NZ_NIZW01000011.1"/>
</dbReference>
<feature type="transmembrane region" description="Helical" evidence="2">
    <location>
        <begin position="28"/>
        <end position="50"/>
    </location>
</feature>
<evidence type="ECO:0000313" key="4">
    <source>
        <dbReference type="Proteomes" id="UP000225740"/>
    </source>
</evidence>
<keyword evidence="2" id="KW-0812">Transmembrane</keyword>
<protein>
    <submittedName>
        <fullName evidence="3">Uncharacterized protein</fullName>
    </submittedName>
</protein>
<dbReference type="AlphaFoldDB" id="A0A2G1W649"/>
<proteinExistence type="predicted"/>
<evidence type="ECO:0000256" key="1">
    <source>
        <dbReference type="SAM" id="Coils"/>
    </source>
</evidence>
<dbReference type="Proteomes" id="UP000225740">
    <property type="component" value="Unassembled WGS sequence"/>
</dbReference>
<keyword evidence="2" id="KW-0472">Membrane</keyword>
<name>A0A2G1W649_9BACT</name>
<keyword evidence="1" id="KW-0175">Coiled coil</keyword>
<evidence type="ECO:0000256" key="2">
    <source>
        <dbReference type="SAM" id="Phobius"/>
    </source>
</evidence>
<dbReference type="OrthoDB" id="275335at2"/>
<evidence type="ECO:0000313" key="3">
    <source>
        <dbReference type="EMBL" id="PHQ34507.1"/>
    </source>
</evidence>
<comment type="caution">
    <text evidence="3">The sequence shown here is derived from an EMBL/GenBank/DDBJ whole genome shotgun (WGS) entry which is preliminary data.</text>
</comment>
<dbReference type="GeneID" id="90609461"/>
<gene>
    <name evidence="3" type="ORF">CEE69_15400</name>
</gene>
<reference evidence="3 4" key="1">
    <citation type="submission" date="2017-06" db="EMBL/GenBank/DDBJ databases">
        <title>Description of Rhodopirellula bahusiensis sp. nov.</title>
        <authorList>
            <person name="Kizina J."/>
            <person name="Harder J."/>
        </authorList>
    </citation>
    <scope>NUCLEOTIDE SEQUENCE [LARGE SCALE GENOMIC DNA]</scope>
    <source>
        <strain evidence="3 4">SWK21</strain>
    </source>
</reference>
<organism evidence="3 4">
    <name type="scientific">Rhodopirellula bahusiensis</name>
    <dbReference type="NCBI Taxonomy" id="2014065"/>
    <lineage>
        <taxon>Bacteria</taxon>
        <taxon>Pseudomonadati</taxon>
        <taxon>Planctomycetota</taxon>
        <taxon>Planctomycetia</taxon>
        <taxon>Pirellulales</taxon>
        <taxon>Pirellulaceae</taxon>
        <taxon>Rhodopirellula</taxon>
    </lineage>
</organism>